<dbReference type="GO" id="GO:0006629">
    <property type="term" value="P:lipid metabolic process"/>
    <property type="evidence" value="ECO:0007669"/>
    <property type="project" value="InterPro"/>
</dbReference>
<dbReference type="Proteomes" id="UP000275385">
    <property type="component" value="Unassembled WGS sequence"/>
</dbReference>
<evidence type="ECO:0000313" key="10">
    <source>
        <dbReference type="Proteomes" id="UP000275385"/>
    </source>
</evidence>
<proteinExistence type="inferred from homology"/>
<keyword evidence="4 7" id="KW-0812">Transmembrane</keyword>
<feature type="transmembrane region" description="Helical" evidence="7">
    <location>
        <begin position="297"/>
        <end position="318"/>
    </location>
</feature>
<gene>
    <name evidence="9" type="ORF">DL546_002756</name>
</gene>
<reference evidence="9 10" key="1">
    <citation type="submission" date="2018-08" db="EMBL/GenBank/DDBJ databases">
        <title>Draft genome of the lignicolous fungus Coniochaeta pulveracea.</title>
        <authorList>
            <person name="Borstlap C.J."/>
            <person name="De Witt R.N."/>
            <person name="Botha A."/>
            <person name="Volschenk H."/>
        </authorList>
    </citation>
    <scope>NUCLEOTIDE SEQUENCE [LARGE SCALE GENOMIC DNA]</scope>
    <source>
        <strain evidence="9 10">CAB683</strain>
    </source>
</reference>
<dbReference type="PANTHER" id="PTHR31595:SF67">
    <property type="entry name" value="WAX SYNTHASE DOMAIN-CONTAINING PROTEIN"/>
    <property type="match status" value="1"/>
</dbReference>
<protein>
    <recommendedName>
        <fullName evidence="8">Wax synthase domain-containing protein</fullName>
    </recommendedName>
</protein>
<comment type="caution">
    <text evidence="9">The sequence shown here is derived from an EMBL/GenBank/DDBJ whole genome shotgun (WGS) entry which is preliminary data.</text>
</comment>
<dbReference type="EMBL" id="QVQW01000053">
    <property type="protein sequence ID" value="RKU42654.1"/>
    <property type="molecule type" value="Genomic_DNA"/>
</dbReference>
<organism evidence="9 10">
    <name type="scientific">Coniochaeta pulveracea</name>
    <dbReference type="NCBI Taxonomy" id="177199"/>
    <lineage>
        <taxon>Eukaryota</taxon>
        <taxon>Fungi</taxon>
        <taxon>Dikarya</taxon>
        <taxon>Ascomycota</taxon>
        <taxon>Pezizomycotina</taxon>
        <taxon>Sordariomycetes</taxon>
        <taxon>Sordariomycetidae</taxon>
        <taxon>Coniochaetales</taxon>
        <taxon>Coniochaetaceae</taxon>
        <taxon>Coniochaeta</taxon>
    </lineage>
</organism>
<evidence type="ECO:0000256" key="3">
    <source>
        <dbReference type="ARBA" id="ARBA00022679"/>
    </source>
</evidence>
<evidence type="ECO:0000256" key="7">
    <source>
        <dbReference type="SAM" id="Phobius"/>
    </source>
</evidence>
<comment type="subcellular location">
    <subcellularLocation>
        <location evidence="1">Membrane</location>
        <topology evidence="1">Multi-pass membrane protein</topology>
    </subcellularLocation>
</comment>
<comment type="similarity">
    <text evidence="2">Belongs to the wax synthase family.</text>
</comment>
<evidence type="ECO:0000256" key="2">
    <source>
        <dbReference type="ARBA" id="ARBA00007282"/>
    </source>
</evidence>
<dbReference type="Pfam" id="PF13813">
    <property type="entry name" value="MBOAT_2"/>
    <property type="match status" value="1"/>
</dbReference>
<dbReference type="GO" id="GO:0016020">
    <property type="term" value="C:membrane"/>
    <property type="evidence" value="ECO:0007669"/>
    <property type="project" value="UniProtKB-SubCell"/>
</dbReference>
<dbReference type="GO" id="GO:0008374">
    <property type="term" value="F:O-acyltransferase activity"/>
    <property type="evidence" value="ECO:0007669"/>
    <property type="project" value="InterPro"/>
</dbReference>
<accession>A0A420Y438</accession>
<keyword evidence="3" id="KW-0808">Transferase</keyword>
<evidence type="ECO:0000256" key="5">
    <source>
        <dbReference type="ARBA" id="ARBA00022989"/>
    </source>
</evidence>
<evidence type="ECO:0000259" key="8">
    <source>
        <dbReference type="Pfam" id="PF13813"/>
    </source>
</evidence>
<dbReference type="InterPro" id="IPR032805">
    <property type="entry name" value="Wax_synthase_dom"/>
</dbReference>
<dbReference type="AlphaFoldDB" id="A0A420Y438"/>
<evidence type="ECO:0000256" key="1">
    <source>
        <dbReference type="ARBA" id="ARBA00004141"/>
    </source>
</evidence>
<feature type="domain" description="Wax synthase" evidence="8">
    <location>
        <begin position="342"/>
        <end position="434"/>
    </location>
</feature>
<sequence>MMDTTGPNLALWRRELLKSQFRADVASGTARPLVLPFDALGSFLIPLIYLSIPHTRRPWLYRSRFLVLALMFGLNLNMMMRAASTNMAVAYATGLAATWGLLWGMTVLVWTRPQFDAARVERRRTKHRRENGSVHGEVMSGGVKKDIGDLIMEKAPDETVAAALMDGHEYYWQAYPADEGFLTRLDWAYDYVTGFRGAGWTTAIPPIPSFQRPDKPTTSSPVNLSSIPVTTITGYHRHRTVRGFLRSRLFHLTLGYLTLDFCLVTMRHDPYFIFGPDYSPHLLPPHLTSLPASLLEIYRSLLSLGIILSALYMIFSLSQVTQFLLSRRFPNATGCRGDLWQYPSVFGGFTTNILDNGLAGFWGGWWHQTFRMAFVAPTNYLIRWGILPQDKYHPLTQVVGSLVAFGQSSILHAAGSWTTLPREARPWSPPVFFLSSLLGITVQAGWEALLGKGLGRGVRCG</sequence>
<feature type="transmembrane region" description="Helical" evidence="7">
    <location>
        <begin position="89"/>
        <end position="110"/>
    </location>
</feature>
<feature type="transmembrane region" description="Helical" evidence="7">
    <location>
        <begin position="33"/>
        <end position="52"/>
    </location>
</feature>
<keyword evidence="5 7" id="KW-1133">Transmembrane helix</keyword>
<dbReference type="STRING" id="177199.A0A420Y438"/>
<evidence type="ECO:0000313" key="9">
    <source>
        <dbReference type="EMBL" id="RKU42654.1"/>
    </source>
</evidence>
<feature type="transmembrane region" description="Helical" evidence="7">
    <location>
        <begin position="64"/>
        <end position="83"/>
    </location>
</feature>
<keyword evidence="10" id="KW-1185">Reference proteome</keyword>
<dbReference type="InterPro" id="IPR044851">
    <property type="entry name" value="Wax_synthase"/>
</dbReference>
<evidence type="ECO:0000256" key="6">
    <source>
        <dbReference type="ARBA" id="ARBA00023136"/>
    </source>
</evidence>
<evidence type="ECO:0000256" key="4">
    <source>
        <dbReference type="ARBA" id="ARBA00022692"/>
    </source>
</evidence>
<dbReference type="OrthoDB" id="2796277at2759"/>
<keyword evidence="6 7" id="KW-0472">Membrane</keyword>
<name>A0A420Y438_9PEZI</name>
<dbReference type="PANTHER" id="PTHR31595">
    <property type="entry name" value="LONG-CHAIN-ALCOHOL O-FATTY-ACYLTRANSFERASE 3-RELATED"/>
    <property type="match status" value="1"/>
</dbReference>